<comment type="caution">
    <text evidence="7">The sequence shown here is derived from an EMBL/GenBank/DDBJ whole genome shotgun (WGS) entry which is preliminary data.</text>
</comment>
<reference evidence="7 8" key="1">
    <citation type="journal article" date="2016" name="Nat. Commun.">
        <title>Thousands of microbial genomes shed light on interconnected biogeochemical processes in an aquifer system.</title>
        <authorList>
            <person name="Anantharaman K."/>
            <person name="Brown C.T."/>
            <person name="Hug L.A."/>
            <person name="Sharon I."/>
            <person name="Castelle C.J."/>
            <person name="Probst A.J."/>
            <person name="Thomas B.C."/>
            <person name="Singh A."/>
            <person name="Wilkins M.J."/>
            <person name="Karaoz U."/>
            <person name="Brodie E.L."/>
            <person name="Williams K.H."/>
            <person name="Hubbard S.S."/>
            <person name="Banfield J.F."/>
        </authorList>
    </citation>
    <scope>NUCLEOTIDE SEQUENCE [LARGE SCALE GENOMIC DNA]</scope>
</reference>
<name>A0A1G2QJ56_9BACT</name>
<dbReference type="AlphaFoldDB" id="A0A1G2QJ56"/>
<dbReference type="PROSITE" id="PS50255">
    <property type="entry name" value="CYTOCHROME_B5_2"/>
    <property type="match status" value="1"/>
</dbReference>
<evidence type="ECO:0000256" key="2">
    <source>
        <dbReference type="ARBA" id="ARBA00022723"/>
    </source>
</evidence>
<feature type="domain" description="Cytochrome b5 heme-binding" evidence="6">
    <location>
        <begin position="55"/>
        <end position="136"/>
    </location>
</feature>
<dbReference type="InterPro" id="IPR050668">
    <property type="entry name" value="Cytochrome_b5"/>
</dbReference>
<dbReference type="GO" id="GO:0046872">
    <property type="term" value="F:metal ion binding"/>
    <property type="evidence" value="ECO:0007669"/>
    <property type="project" value="UniProtKB-KW"/>
</dbReference>
<dbReference type="SUPFAM" id="SSF55856">
    <property type="entry name" value="Cytochrome b5-like heme/steroid binding domain"/>
    <property type="match status" value="1"/>
</dbReference>
<comment type="similarity">
    <text evidence="4">Belongs to the cytochrome b5 family.</text>
</comment>
<protein>
    <recommendedName>
        <fullName evidence="6">Cytochrome b5 heme-binding domain-containing protein</fullName>
    </recommendedName>
</protein>
<gene>
    <name evidence="7" type="ORF">A2556_02565</name>
</gene>
<dbReference type="GO" id="GO:0016020">
    <property type="term" value="C:membrane"/>
    <property type="evidence" value="ECO:0007669"/>
    <property type="project" value="TreeGrafter"/>
</dbReference>
<sequence length="167" mass="18200">MKNYVSISLFIFWAVVVAVMTAGLVFSDQNKTPTQITGDQIATSPSNSSANSNQKTTLTMTEVAKHNRATDCWQVINNNVYNFTSFLSQHPAGADAMIPYCGQDSTIAYNTQGGRGQDHSAQARSLLASYLIGPLGQTVTAREITPIPAPTNNNQTVRENKREQEDD</sequence>
<dbReference type="Proteomes" id="UP000177140">
    <property type="component" value="Unassembled WGS sequence"/>
</dbReference>
<organism evidence="7 8">
    <name type="scientific">Candidatus Vogelbacteria bacterium RIFOXYD2_FULL_44_9</name>
    <dbReference type="NCBI Taxonomy" id="1802441"/>
    <lineage>
        <taxon>Bacteria</taxon>
        <taxon>Candidatus Vogeliibacteriota</taxon>
    </lineage>
</organism>
<evidence type="ECO:0000256" key="1">
    <source>
        <dbReference type="ARBA" id="ARBA00022617"/>
    </source>
</evidence>
<dbReference type="InterPro" id="IPR001199">
    <property type="entry name" value="Cyt_B5-like_heme/steroid-bd"/>
</dbReference>
<dbReference type="Pfam" id="PF00173">
    <property type="entry name" value="Cyt-b5"/>
    <property type="match status" value="1"/>
</dbReference>
<dbReference type="SMART" id="SM01117">
    <property type="entry name" value="Cyt-b5"/>
    <property type="match status" value="1"/>
</dbReference>
<evidence type="ECO:0000313" key="7">
    <source>
        <dbReference type="EMBL" id="OHA60684.1"/>
    </source>
</evidence>
<dbReference type="Gene3D" id="3.10.120.10">
    <property type="entry name" value="Cytochrome b5-like heme/steroid binding domain"/>
    <property type="match status" value="1"/>
</dbReference>
<evidence type="ECO:0000313" key="8">
    <source>
        <dbReference type="Proteomes" id="UP000177140"/>
    </source>
</evidence>
<feature type="compositionally biased region" description="Basic and acidic residues" evidence="5">
    <location>
        <begin position="158"/>
        <end position="167"/>
    </location>
</feature>
<evidence type="ECO:0000256" key="3">
    <source>
        <dbReference type="ARBA" id="ARBA00023004"/>
    </source>
</evidence>
<keyword evidence="2" id="KW-0479">Metal-binding</keyword>
<dbReference type="InterPro" id="IPR036400">
    <property type="entry name" value="Cyt_B5-like_heme/steroid_sf"/>
</dbReference>
<evidence type="ECO:0000259" key="6">
    <source>
        <dbReference type="PROSITE" id="PS50255"/>
    </source>
</evidence>
<dbReference type="GO" id="GO:0020037">
    <property type="term" value="F:heme binding"/>
    <property type="evidence" value="ECO:0007669"/>
    <property type="project" value="TreeGrafter"/>
</dbReference>
<evidence type="ECO:0000256" key="5">
    <source>
        <dbReference type="SAM" id="MobiDB-lite"/>
    </source>
</evidence>
<evidence type="ECO:0000256" key="4">
    <source>
        <dbReference type="ARBA" id="ARBA00038168"/>
    </source>
</evidence>
<accession>A0A1G2QJ56</accession>
<keyword evidence="1" id="KW-0349">Heme</keyword>
<dbReference type="EMBL" id="MHTM01000047">
    <property type="protein sequence ID" value="OHA60684.1"/>
    <property type="molecule type" value="Genomic_DNA"/>
</dbReference>
<dbReference type="PANTHER" id="PTHR19359">
    <property type="entry name" value="CYTOCHROME B5"/>
    <property type="match status" value="1"/>
</dbReference>
<feature type="region of interest" description="Disordered" evidence="5">
    <location>
        <begin position="145"/>
        <end position="167"/>
    </location>
</feature>
<proteinExistence type="inferred from homology"/>
<keyword evidence="3" id="KW-0408">Iron</keyword>